<protein>
    <submittedName>
        <fullName evidence="2">Uncharacterized protein</fullName>
    </submittedName>
</protein>
<keyword evidence="1" id="KW-1133">Transmembrane helix</keyword>
<sequence>MKKYASIFQRILLLFLIIFTFGSSLVMAYGKSEYEYQHIYPRQYFQSLGDPYTFKLKEFEHRWIHVSKGYDNDWKDVKENTSWISRILGDNYLLTDDGDISMYSKKNAAIIAASRHITYAFYLYDYNTEKSNMMTAMHFDGISNTLYNVSYLVSIPAKLIHFSAEMFQRGTCIGNGNKQEYDGETISQMAIWMVKETAIRIVLSVIMIPVGFIIGLTFHPFQTAANLLFSVSGFLDFFNNNFIMTIGYFIKAFFHSIWIIFSWY</sequence>
<dbReference type="AlphaFoldDB" id="A0A833FK17"/>
<dbReference type="RefSeq" id="WP_127008696.1">
    <property type="nucleotide sequence ID" value="NZ_RQUZ01000016.1"/>
</dbReference>
<evidence type="ECO:0000256" key="1">
    <source>
        <dbReference type="SAM" id="Phobius"/>
    </source>
</evidence>
<dbReference type="Proteomes" id="UP000434554">
    <property type="component" value="Unassembled WGS sequence"/>
</dbReference>
<feature type="transmembrane region" description="Helical" evidence="1">
    <location>
        <begin position="198"/>
        <end position="221"/>
    </location>
</feature>
<keyword evidence="1" id="KW-0812">Transmembrane</keyword>
<name>A0A833FK17_9FIRM</name>
<comment type="caution">
    <text evidence="2">The sequence shown here is derived from an EMBL/GenBank/DDBJ whole genome shotgun (WGS) entry which is preliminary data.</text>
</comment>
<evidence type="ECO:0000313" key="2">
    <source>
        <dbReference type="EMBL" id="KAB1479428.1"/>
    </source>
</evidence>
<proteinExistence type="predicted"/>
<feature type="transmembrane region" description="Helical" evidence="1">
    <location>
        <begin position="107"/>
        <end position="124"/>
    </location>
</feature>
<evidence type="ECO:0000313" key="3">
    <source>
        <dbReference type="Proteomes" id="UP000434554"/>
    </source>
</evidence>
<gene>
    <name evidence="2" type="ORF">F8R14_01865</name>
</gene>
<organism evidence="2 3">
    <name type="scientific">Veillonella seminalis</name>
    <dbReference type="NCBI Taxonomy" id="1502943"/>
    <lineage>
        <taxon>Bacteria</taxon>
        <taxon>Bacillati</taxon>
        <taxon>Bacillota</taxon>
        <taxon>Negativicutes</taxon>
        <taxon>Veillonellales</taxon>
        <taxon>Veillonellaceae</taxon>
        <taxon>Veillonella</taxon>
    </lineage>
</organism>
<keyword evidence="1" id="KW-0472">Membrane</keyword>
<feature type="transmembrane region" description="Helical" evidence="1">
    <location>
        <begin position="241"/>
        <end position="261"/>
    </location>
</feature>
<dbReference type="GeneID" id="83055995"/>
<reference evidence="2 3" key="1">
    <citation type="submission" date="2019-09" db="EMBL/GenBank/DDBJ databases">
        <title>Draft genome sequence of 3 type strains from the CCUG.</title>
        <authorList>
            <person name="Pineiro-Iglesias B."/>
            <person name="Tunovic T."/>
            <person name="Unosson C."/>
            <person name="Inganas E."/>
            <person name="Ohlen M."/>
            <person name="Cardew S."/>
            <person name="Jensie-Markopoulos S."/>
            <person name="Salva-Serra F."/>
            <person name="Jaen-Luchoro D."/>
            <person name="Karlsson R."/>
            <person name="Svensson-Stadler L."/>
            <person name="Chun J."/>
            <person name="Moore E."/>
        </authorList>
    </citation>
    <scope>NUCLEOTIDE SEQUENCE [LARGE SCALE GENOMIC DNA]</scope>
    <source>
        <strain evidence="2 3">CCUG 65427</strain>
    </source>
</reference>
<accession>A0A833FK17</accession>
<dbReference type="EMBL" id="WBKH01000002">
    <property type="protein sequence ID" value="KAB1479428.1"/>
    <property type="molecule type" value="Genomic_DNA"/>
</dbReference>